<evidence type="ECO:0000313" key="2">
    <source>
        <dbReference type="Proteomes" id="UP000798662"/>
    </source>
</evidence>
<dbReference type="Proteomes" id="UP000798662">
    <property type="component" value="Chromosome 2"/>
</dbReference>
<name>A0ACC3BZ36_PYRYE</name>
<proteinExistence type="predicted"/>
<keyword evidence="2" id="KW-1185">Reference proteome</keyword>
<sequence>MGARGRGRARGGGVSASRKRKYFAVSRGRDGASGVFDNWEACRQLVEGVPGARFKSFPNRLAAAASAANGGGHADSWEERDDRGRRPPVLVICTDGAWVAGRGAGVGVYFGPDDARNVSERLTGDTQTAQRAGLTARNGWVTPSGEAVKNEDLWRSLDELLAQERSRRSVEIVWVRRGVVDRSGNEAADRLATEAIQREEE</sequence>
<comment type="caution">
    <text evidence="1">The sequence shown here is derived from an EMBL/GenBank/DDBJ whole genome shotgun (WGS) entry which is preliminary data.</text>
</comment>
<dbReference type="EMBL" id="CM020619">
    <property type="protein sequence ID" value="KAK1862873.1"/>
    <property type="molecule type" value="Genomic_DNA"/>
</dbReference>
<reference evidence="1" key="1">
    <citation type="submission" date="2019-11" db="EMBL/GenBank/DDBJ databases">
        <title>Nori genome reveals adaptations in red seaweeds to the harsh intertidal environment.</title>
        <authorList>
            <person name="Wang D."/>
            <person name="Mao Y."/>
        </authorList>
    </citation>
    <scope>NUCLEOTIDE SEQUENCE</scope>
    <source>
        <tissue evidence="1">Gametophyte</tissue>
    </source>
</reference>
<accession>A0ACC3BZ36</accession>
<organism evidence="1 2">
    <name type="scientific">Pyropia yezoensis</name>
    <name type="common">Susabi-nori</name>
    <name type="synonym">Porphyra yezoensis</name>
    <dbReference type="NCBI Taxonomy" id="2788"/>
    <lineage>
        <taxon>Eukaryota</taxon>
        <taxon>Rhodophyta</taxon>
        <taxon>Bangiophyceae</taxon>
        <taxon>Bangiales</taxon>
        <taxon>Bangiaceae</taxon>
        <taxon>Pyropia</taxon>
    </lineage>
</organism>
<evidence type="ECO:0000313" key="1">
    <source>
        <dbReference type="EMBL" id="KAK1862873.1"/>
    </source>
</evidence>
<protein>
    <submittedName>
        <fullName evidence="1">Uncharacterized protein</fullName>
    </submittedName>
</protein>
<gene>
    <name evidence="1" type="ORF">I4F81_005440</name>
</gene>